<dbReference type="PANTHER" id="PTHR16079">
    <property type="entry name" value="UBIQUITIN LIGASE PROTEIN CHFR"/>
    <property type="match status" value="1"/>
</dbReference>
<keyword evidence="5" id="KW-0862">Zinc</keyword>
<keyword evidence="4 6" id="KW-0863">Zinc-finger</keyword>
<evidence type="ECO:0000256" key="2">
    <source>
        <dbReference type="ARBA" id="ARBA00017908"/>
    </source>
</evidence>
<dbReference type="Proteomes" id="UP001142055">
    <property type="component" value="Chromosome 3"/>
</dbReference>
<evidence type="ECO:0000256" key="1">
    <source>
        <dbReference type="ARBA" id="ARBA00005797"/>
    </source>
</evidence>
<dbReference type="OMA" id="MENEMTC"/>
<dbReference type="SMART" id="SM00184">
    <property type="entry name" value="RING"/>
    <property type="match status" value="1"/>
</dbReference>
<dbReference type="AlphaFoldDB" id="A0A9Q0M1F0"/>
<evidence type="ECO:0000256" key="5">
    <source>
        <dbReference type="ARBA" id="ARBA00022833"/>
    </source>
</evidence>
<dbReference type="CDD" id="cd00060">
    <property type="entry name" value="FHA"/>
    <property type="match status" value="1"/>
</dbReference>
<dbReference type="GO" id="GO:0005634">
    <property type="term" value="C:nucleus"/>
    <property type="evidence" value="ECO:0007669"/>
    <property type="project" value="TreeGrafter"/>
</dbReference>
<dbReference type="GO" id="GO:0006511">
    <property type="term" value="P:ubiquitin-dependent protein catabolic process"/>
    <property type="evidence" value="ECO:0007669"/>
    <property type="project" value="TreeGrafter"/>
</dbReference>
<keyword evidence="7" id="KW-0175">Coiled coil</keyword>
<dbReference type="PROSITE" id="PS50089">
    <property type="entry name" value="ZF_RING_2"/>
    <property type="match status" value="1"/>
</dbReference>
<evidence type="ECO:0000256" key="7">
    <source>
        <dbReference type="SAM" id="Coils"/>
    </source>
</evidence>
<evidence type="ECO:0000259" key="8">
    <source>
        <dbReference type="PROSITE" id="PS50006"/>
    </source>
</evidence>
<gene>
    <name evidence="10" type="ORF">RDWZM_008446</name>
</gene>
<evidence type="ECO:0000259" key="9">
    <source>
        <dbReference type="PROSITE" id="PS50089"/>
    </source>
</evidence>
<evidence type="ECO:0000313" key="10">
    <source>
        <dbReference type="EMBL" id="KAJ6217289.1"/>
    </source>
</evidence>
<dbReference type="PANTHER" id="PTHR16079:SF4">
    <property type="entry name" value="E3 UBIQUITIN-PROTEIN LIGASE CHFR"/>
    <property type="match status" value="1"/>
</dbReference>
<reference evidence="10" key="1">
    <citation type="submission" date="2022-12" db="EMBL/GenBank/DDBJ databases">
        <title>Genome assemblies of Blomia tropicalis.</title>
        <authorList>
            <person name="Cui Y."/>
        </authorList>
    </citation>
    <scope>NUCLEOTIDE SEQUENCE</scope>
    <source>
        <tissue evidence="10">Adult mites</tissue>
    </source>
</reference>
<dbReference type="GO" id="GO:0004842">
    <property type="term" value="F:ubiquitin-protein transferase activity"/>
    <property type="evidence" value="ECO:0007669"/>
    <property type="project" value="TreeGrafter"/>
</dbReference>
<name>A0A9Q0M1F0_BLOTA</name>
<dbReference type="InterPro" id="IPR008984">
    <property type="entry name" value="SMAD_FHA_dom_sf"/>
</dbReference>
<comment type="caution">
    <text evidence="10">The sequence shown here is derived from an EMBL/GenBank/DDBJ whole genome shotgun (WGS) entry which is preliminary data.</text>
</comment>
<dbReference type="GO" id="GO:0016567">
    <property type="term" value="P:protein ubiquitination"/>
    <property type="evidence" value="ECO:0007669"/>
    <property type="project" value="TreeGrafter"/>
</dbReference>
<dbReference type="Pfam" id="PF00498">
    <property type="entry name" value="FHA"/>
    <property type="match status" value="1"/>
</dbReference>
<dbReference type="SUPFAM" id="SSF49879">
    <property type="entry name" value="SMAD/FHA domain"/>
    <property type="match status" value="1"/>
</dbReference>
<dbReference type="Gene3D" id="3.30.40.10">
    <property type="entry name" value="Zinc/RING finger domain, C3HC4 (zinc finger)"/>
    <property type="match status" value="1"/>
</dbReference>
<keyword evidence="3" id="KW-0479">Metal-binding</keyword>
<feature type="domain" description="RING-type" evidence="9">
    <location>
        <begin position="235"/>
        <end position="282"/>
    </location>
</feature>
<dbReference type="OrthoDB" id="5971507at2759"/>
<proteinExistence type="inferred from homology"/>
<comment type="similarity">
    <text evidence="1">Belongs to the CHFR family.</text>
</comment>
<dbReference type="InterPro" id="IPR017907">
    <property type="entry name" value="Znf_RING_CS"/>
</dbReference>
<keyword evidence="11" id="KW-1185">Reference proteome</keyword>
<dbReference type="SUPFAM" id="SSF57850">
    <property type="entry name" value="RING/U-box"/>
    <property type="match status" value="1"/>
</dbReference>
<sequence>MNTRTSISESIPNGFKPAALIRFSLIPTGILVLNKPMSTIGRDCQCDHSIVSIQVSRKHAMILYEADRWWISDLNSTNGLYVNGIRLKPLEKIALEDGFDISFGPLFYSNHRYTFREDYSQYNFVTSPSNTNEQNNVATDICNDAVATQSIQEPMLKNHDEKRVLETLNYQKELSALSKSLTEINEKNSKLSLELEEMRKRYQQLLEKVKNDAESIENVKKLTSVDEFILNEIQCTVCSEYMVEPTSLNCSHIFCASCIEVWKRTYRQRTNPGCYGVCPLCRVDIKSQHRNIILENLINHFLNRCLNEQEKEARSKMIEERRQLKVDQASEPSFTTSLLRGFLEAFRSENVTNLVEPESERADTPFPDHDVEEIEFNFGFPNDNVSFEYGSDENLSDMDSSELEFVITEDVVHSTPQPNVLLVTEQQGEDQLTLTPRRMSLSRRNHPYRRRTLVVN</sequence>
<dbReference type="InterPro" id="IPR013083">
    <property type="entry name" value="Znf_RING/FYVE/PHD"/>
</dbReference>
<dbReference type="Gene3D" id="2.60.200.20">
    <property type="match status" value="1"/>
</dbReference>
<dbReference type="InterPro" id="IPR000253">
    <property type="entry name" value="FHA_dom"/>
</dbReference>
<protein>
    <recommendedName>
        <fullName evidence="2">E3 ubiquitin-protein ligase CHFR</fullName>
    </recommendedName>
</protein>
<feature type="domain" description="FHA" evidence="8">
    <location>
        <begin position="38"/>
        <end position="87"/>
    </location>
</feature>
<organism evidence="10 11">
    <name type="scientific">Blomia tropicalis</name>
    <name type="common">Mite</name>
    <dbReference type="NCBI Taxonomy" id="40697"/>
    <lineage>
        <taxon>Eukaryota</taxon>
        <taxon>Metazoa</taxon>
        <taxon>Ecdysozoa</taxon>
        <taxon>Arthropoda</taxon>
        <taxon>Chelicerata</taxon>
        <taxon>Arachnida</taxon>
        <taxon>Acari</taxon>
        <taxon>Acariformes</taxon>
        <taxon>Sarcoptiformes</taxon>
        <taxon>Astigmata</taxon>
        <taxon>Glycyphagoidea</taxon>
        <taxon>Echimyopodidae</taxon>
        <taxon>Blomia</taxon>
    </lineage>
</organism>
<dbReference type="EMBL" id="JAPWDV010000003">
    <property type="protein sequence ID" value="KAJ6217289.1"/>
    <property type="molecule type" value="Genomic_DNA"/>
</dbReference>
<feature type="coiled-coil region" evidence="7">
    <location>
        <begin position="181"/>
        <end position="219"/>
    </location>
</feature>
<dbReference type="InterPro" id="IPR001841">
    <property type="entry name" value="Znf_RING"/>
</dbReference>
<accession>A0A9Q0M1F0</accession>
<dbReference type="InterPro" id="IPR052256">
    <property type="entry name" value="E3_ubiquitin-ligase_CHFR"/>
</dbReference>
<dbReference type="Pfam" id="PF15227">
    <property type="entry name" value="zf-C3HC4_4"/>
    <property type="match status" value="1"/>
</dbReference>
<dbReference type="PROSITE" id="PS00518">
    <property type="entry name" value="ZF_RING_1"/>
    <property type="match status" value="1"/>
</dbReference>
<evidence type="ECO:0000256" key="4">
    <source>
        <dbReference type="ARBA" id="ARBA00022771"/>
    </source>
</evidence>
<dbReference type="GO" id="GO:0008270">
    <property type="term" value="F:zinc ion binding"/>
    <property type="evidence" value="ECO:0007669"/>
    <property type="project" value="UniProtKB-KW"/>
</dbReference>
<evidence type="ECO:0000313" key="11">
    <source>
        <dbReference type="Proteomes" id="UP001142055"/>
    </source>
</evidence>
<evidence type="ECO:0000256" key="3">
    <source>
        <dbReference type="ARBA" id="ARBA00022723"/>
    </source>
</evidence>
<dbReference type="PROSITE" id="PS50006">
    <property type="entry name" value="FHA_DOMAIN"/>
    <property type="match status" value="1"/>
</dbReference>
<dbReference type="SMART" id="SM00240">
    <property type="entry name" value="FHA"/>
    <property type="match status" value="1"/>
</dbReference>
<evidence type="ECO:0000256" key="6">
    <source>
        <dbReference type="PROSITE-ProRule" id="PRU00175"/>
    </source>
</evidence>